<dbReference type="InterPro" id="IPR000210">
    <property type="entry name" value="BTB/POZ_dom"/>
</dbReference>
<dbReference type="PROSITE" id="PS50097">
    <property type="entry name" value="BTB"/>
    <property type="match status" value="1"/>
</dbReference>
<comment type="caution">
    <text evidence="2">The sequence shown here is derived from an EMBL/GenBank/DDBJ whole genome shotgun (WGS) entry which is preliminary data.</text>
</comment>
<protein>
    <recommendedName>
        <fullName evidence="1">BTB domain-containing protein</fullName>
    </recommendedName>
</protein>
<dbReference type="Pfam" id="PF00651">
    <property type="entry name" value="BTB"/>
    <property type="match status" value="1"/>
</dbReference>
<feature type="non-terminal residue" evidence="2">
    <location>
        <position position="98"/>
    </location>
</feature>
<dbReference type="SUPFAM" id="SSF54695">
    <property type="entry name" value="POZ domain"/>
    <property type="match status" value="1"/>
</dbReference>
<accession>A0A8S2ZRB6</accession>
<evidence type="ECO:0000259" key="1">
    <source>
        <dbReference type="PROSITE" id="PS50097"/>
    </source>
</evidence>
<dbReference type="AlphaFoldDB" id="A0A8S2ZRB6"/>
<dbReference type="GO" id="GO:0000981">
    <property type="term" value="F:DNA-binding transcription factor activity, RNA polymerase II-specific"/>
    <property type="evidence" value="ECO:0007669"/>
    <property type="project" value="TreeGrafter"/>
</dbReference>
<dbReference type="InterPro" id="IPR011333">
    <property type="entry name" value="SKP1/BTB/POZ_sf"/>
</dbReference>
<dbReference type="PANTHER" id="PTHR46105:SF28">
    <property type="entry name" value="ZINC FINGER PROTEIN 37-LIKE"/>
    <property type="match status" value="1"/>
</dbReference>
<dbReference type="GO" id="GO:0000978">
    <property type="term" value="F:RNA polymerase II cis-regulatory region sequence-specific DNA binding"/>
    <property type="evidence" value="ECO:0007669"/>
    <property type="project" value="TreeGrafter"/>
</dbReference>
<dbReference type="Gene3D" id="3.30.710.10">
    <property type="entry name" value="Potassium Channel Kv1.1, Chain A"/>
    <property type="match status" value="1"/>
</dbReference>
<reference evidence="2" key="1">
    <citation type="submission" date="2021-02" db="EMBL/GenBank/DDBJ databases">
        <authorList>
            <person name="Nowell W R."/>
        </authorList>
    </citation>
    <scope>NUCLEOTIDE SEQUENCE</scope>
</reference>
<organism evidence="2 3">
    <name type="scientific">Rotaria magnacalcarata</name>
    <dbReference type="NCBI Taxonomy" id="392030"/>
    <lineage>
        <taxon>Eukaryota</taxon>
        <taxon>Metazoa</taxon>
        <taxon>Spiralia</taxon>
        <taxon>Gnathifera</taxon>
        <taxon>Rotifera</taxon>
        <taxon>Eurotatoria</taxon>
        <taxon>Bdelloidea</taxon>
        <taxon>Philodinida</taxon>
        <taxon>Philodinidae</taxon>
        <taxon>Rotaria</taxon>
    </lineage>
</organism>
<sequence length="98" mass="11570">MVSETETLLVIEHVEHIENEIPALRLKYKNSNAHGIQTLKCLDAMRKERQLCDVILMVEGHELFAHRALLSCHSNYFLELFLHDENETLTKKQMYYQI</sequence>
<feature type="domain" description="BTB" evidence="1">
    <location>
        <begin position="52"/>
        <end position="98"/>
    </location>
</feature>
<proteinExistence type="predicted"/>
<evidence type="ECO:0000313" key="2">
    <source>
        <dbReference type="EMBL" id="CAF4654966.1"/>
    </source>
</evidence>
<dbReference type="Proteomes" id="UP000681720">
    <property type="component" value="Unassembled WGS sequence"/>
</dbReference>
<gene>
    <name evidence="2" type="ORF">GIL414_LOCUS41225</name>
</gene>
<dbReference type="PANTHER" id="PTHR46105">
    <property type="entry name" value="AGAP004733-PA"/>
    <property type="match status" value="1"/>
</dbReference>
<name>A0A8S2ZRB6_9BILA</name>
<dbReference type="InterPro" id="IPR050457">
    <property type="entry name" value="ZnFinger_BTB_dom_contain"/>
</dbReference>
<dbReference type="EMBL" id="CAJOBJ010116260">
    <property type="protein sequence ID" value="CAF4654966.1"/>
    <property type="molecule type" value="Genomic_DNA"/>
</dbReference>
<evidence type="ECO:0000313" key="3">
    <source>
        <dbReference type="Proteomes" id="UP000681720"/>
    </source>
</evidence>